<dbReference type="Proteomes" id="UP001142648">
    <property type="component" value="Unassembled WGS sequence"/>
</dbReference>
<evidence type="ECO:0000313" key="3">
    <source>
        <dbReference type="Proteomes" id="UP001142648"/>
    </source>
</evidence>
<evidence type="ECO:0000313" key="2">
    <source>
        <dbReference type="EMBL" id="MCT2559384.1"/>
    </source>
</evidence>
<evidence type="ECO:0000259" key="1">
    <source>
        <dbReference type="Pfam" id="PF07811"/>
    </source>
</evidence>
<dbReference type="EMBL" id="JAOAMV010000005">
    <property type="protein sequence ID" value="MCT2559384.1"/>
    <property type="molecule type" value="Genomic_DNA"/>
</dbReference>
<dbReference type="AlphaFoldDB" id="A0A9X3AL80"/>
<dbReference type="Pfam" id="PF07811">
    <property type="entry name" value="TadE"/>
    <property type="match status" value="1"/>
</dbReference>
<comment type="caution">
    <text evidence="2">The sequence shown here is derived from an EMBL/GenBank/DDBJ whole genome shotgun (WGS) entry which is preliminary data.</text>
</comment>
<keyword evidence="3" id="KW-1185">Reference proteome</keyword>
<dbReference type="RefSeq" id="WP_259962277.1">
    <property type="nucleotide sequence ID" value="NZ_JAOAMV010000005.1"/>
</dbReference>
<gene>
    <name evidence="2" type="ORF">N0B51_10380</name>
</gene>
<proteinExistence type="predicted"/>
<name>A0A9X3AL80_9SPHN</name>
<dbReference type="InterPro" id="IPR012495">
    <property type="entry name" value="TadE-like_dom"/>
</dbReference>
<accession>A0A9X3AL80</accession>
<protein>
    <submittedName>
        <fullName evidence="2">Pilus assembly protein</fullName>
    </submittedName>
</protein>
<reference evidence="2" key="1">
    <citation type="submission" date="2022-09" db="EMBL/GenBank/DDBJ databases">
        <title>The genome sequence of Tsuneonella sp. YG55.</title>
        <authorList>
            <person name="Liu Y."/>
        </authorList>
    </citation>
    <scope>NUCLEOTIDE SEQUENCE</scope>
    <source>
        <strain evidence="2">YG55</strain>
    </source>
</reference>
<feature type="domain" description="TadE-like" evidence="1">
    <location>
        <begin position="16"/>
        <end position="58"/>
    </location>
</feature>
<organism evidence="2 3">
    <name type="scientific">Tsuneonella litorea</name>
    <dbReference type="NCBI Taxonomy" id="2976475"/>
    <lineage>
        <taxon>Bacteria</taxon>
        <taxon>Pseudomonadati</taxon>
        <taxon>Pseudomonadota</taxon>
        <taxon>Alphaproteobacteria</taxon>
        <taxon>Sphingomonadales</taxon>
        <taxon>Erythrobacteraceae</taxon>
        <taxon>Tsuneonella</taxon>
    </lineage>
</organism>
<sequence length="209" mass="22010">MKLPRVLVGLLPDEQGASAAEFALVLPPFLLFLLGTLDVGRFIWFVNENEKAAQIGARWAVATDFICDGLEGWSFAVNQSPPILQGDPVPKSAFPGVSFAGGNATSCTCASGDTCSFPLTANTAAYGRLVARMQQIQPRLGAQDVSIEYAWSGLGYSGDPNGPDVSPIVTVKIDNLGFRPLFLAGLMSIGIPGASYSLTMEDGQGSYSN</sequence>